<dbReference type="PANTHER" id="PTHR43370:SF2">
    <property type="entry name" value="ABC TRANSPORTER PERMEASE PROTEIN"/>
    <property type="match status" value="1"/>
</dbReference>
<comment type="caution">
    <text evidence="7">The sequence shown here is derived from an EMBL/GenBank/DDBJ whole genome shotgun (WGS) entry which is preliminary data.</text>
</comment>
<feature type="transmembrane region" description="Helical" evidence="6">
    <location>
        <begin position="134"/>
        <end position="152"/>
    </location>
</feature>
<dbReference type="Pfam" id="PF02653">
    <property type="entry name" value="BPD_transp_2"/>
    <property type="match status" value="1"/>
</dbReference>
<feature type="transmembrane region" description="Helical" evidence="6">
    <location>
        <begin position="32"/>
        <end position="52"/>
    </location>
</feature>
<comment type="subcellular location">
    <subcellularLocation>
        <location evidence="1">Cell membrane</location>
        <topology evidence="1">Multi-pass membrane protein</topology>
    </subcellularLocation>
</comment>
<evidence type="ECO:0000256" key="1">
    <source>
        <dbReference type="ARBA" id="ARBA00004651"/>
    </source>
</evidence>
<keyword evidence="5 6" id="KW-0472">Membrane</keyword>
<keyword evidence="8" id="KW-1185">Reference proteome</keyword>
<dbReference type="RefSeq" id="WP_021686842.1">
    <property type="nucleotide sequence ID" value="NZ_KI260561.1"/>
</dbReference>
<feature type="transmembrane region" description="Helical" evidence="6">
    <location>
        <begin position="256"/>
        <end position="276"/>
    </location>
</feature>
<keyword evidence="4 6" id="KW-1133">Transmembrane helix</keyword>
<evidence type="ECO:0000256" key="3">
    <source>
        <dbReference type="ARBA" id="ARBA00022692"/>
    </source>
</evidence>
<evidence type="ECO:0000256" key="6">
    <source>
        <dbReference type="SAM" id="Phobius"/>
    </source>
</evidence>
<reference evidence="7 8" key="1">
    <citation type="submission" date="2013-08" db="EMBL/GenBank/DDBJ databases">
        <authorList>
            <person name="Weinstock G."/>
            <person name="Sodergren E."/>
            <person name="Wylie T."/>
            <person name="Fulton L."/>
            <person name="Fulton R."/>
            <person name="Fronick C."/>
            <person name="O'Laughlin M."/>
            <person name="Godfrey J."/>
            <person name="Miner T."/>
            <person name="Herter B."/>
            <person name="Appelbaum E."/>
            <person name="Cordes M."/>
            <person name="Lek S."/>
            <person name="Wollam A."/>
            <person name="Pepin K.H."/>
            <person name="Palsikar V.B."/>
            <person name="Mitreva M."/>
            <person name="Wilson R.K."/>
        </authorList>
    </citation>
    <scope>NUCLEOTIDE SEQUENCE [LARGE SCALE GENOMIC DNA]</scope>
    <source>
        <strain evidence="7 8">ATCC 700332</strain>
    </source>
</reference>
<evidence type="ECO:0000256" key="5">
    <source>
        <dbReference type="ARBA" id="ARBA00023136"/>
    </source>
</evidence>
<evidence type="ECO:0000313" key="8">
    <source>
        <dbReference type="Proteomes" id="UP000016649"/>
    </source>
</evidence>
<keyword evidence="2" id="KW-1003">Cell membrane</keyword>
<evidence type="ECO:0000256" key="4">
    <source>
        <dbReference type="ARBA" id="ARBA00022989"/>
    </source>
</evidence>
<feature type="transmembrane region" description="Helical" evidence="6">
    <location>
        <begin position="85"/>
        <end position="108"/>
    </location>
</feature>
<feature type="transmembrane region" description="Helical" evidence="6">
    <location>
        <begin position="6"/>
        <end position="25"/>
    </location>
</feature>
<feature type="transmembrane region" description="Helical" evidence="6">
    <location>
        <begin position="183"/>
        <end position="201"/>
    </location>
</feature>
<sequence>MINFLSYALISFSPLFLITLGTLISEYAGVTAVFADGIINLTAFLFFAFSLFSGNLAAGAAAALSISVVLMYAFAVFAQRTQANPFLVGLSVNLFASGLSSLLSSLWFGTRSVAAEYLTGTNIFNASSVRFSRYPASVLCLAASALIIVFLYRSAWGLRTRVVASNGDLLQARKIPLDRYRSIAWCLSALCAGIGGIIYVLKLSAFVPNISAGKGWIALAAVFLGNKNIAKTAAALSVFTAAEYAAAKLQLFPNGFPPSLLTSLPYAAALILFVLLPQEKKTKVLKHK</sequence>
<proteinExistence type="predicted"/>
<evidence type="ECO:0000256" key="2">
    <source>
        <dbReference type="ARBA" id="ARBA00022475"/>
    </source>
</evidence>
<accession>A0ABN0P172</accession>
<dbReference type="PANTHER" id="PTHR43370">
    <property type="entry name" value="SUGAR ABC TRANSPORTER INTEGRAL MEMBRANE PROTEIN-RELATED"/>
    <property type="match status" value="1"/>
</dbReference>
<dbReference type="InterPro" id="IPR001851">
    <property type="entry name" value="ABC_transp_permease"/>
</dbReference>
<protein>
    <submittedName>
        <fullName evidence="7">Branched-chain amino acid ABC transporter, permease protein</fullName>
    </submittedName>
</protein>
<organism evidence="7 8">
    <name type="scientific">Treponema lecithinolyticum ATCC 700332</name>
    <dbReference type="NCBI Taxonomy" id="1321815"/>
    <lineage>
        <taxon>Bacteria</taxon>
        <taxon>Pseudomonadati</taxon>
        <taxon>Spirochaetota</taxon>
        <taxon>Spirochaetia</taxon>
        <taxon>Spirochaetales</taxon>
        <taxon>Treponemataceae</taxon>
        <taxon>Treponema</taxon>
    </lineage>
</organism>
<gene>
    <name evidence="7" type="ORF">HMPREF9193_00441</name>
</gene>
<keyword evidence="3 6" id="KW-0812">Transmembrane</keyword>
<feature type="transmembrane region" description="Helical" evidence="6">
    <location>
        <begin position="58"/>
        <end position="78"/>
    </location>
</feature>
<evidence type="ECO:0000313" key="7">
    <source>
        <dbReference type="EMBL" id="ERJ94086.1"/>
    </source>
</evidence>
<name>A0ABN0P172_TRELE</name>
<dbReference type="Proteomes" id="UP000016649">
    <property type="component" value="Unassembled WGS sequence"/>
</dbReference>
<dbReference type="EMBL" id="AWVH01000006">
    <property type="protein sequence ID" value="ERJ94086.1"/>
    <property type="molecule type" value="Genomic_DNA"/>
</dbReference>